<dbReference type="InterPro" id="IPR036397">
    <property type="entry name" value="RNaseH_sf"/>
</dbReference>
<dbReference type="GO" id="GO:0015074">
    <property type="term" value="P:DNA integration"/>
    <property type="evidence" value="ECO:0007669"/>
    <property type="project" value="InterPro"/>
</dbReference>
<dbReference type="InterPro" id="IPR047656">
    <property type="entry name" value="IS481-like_transpos"/>
</dbReference>
<feature type="domain" description="Integrase catalytic" evidence="1">
    <location>
        <begin position="138"/>
        <end position="302"/>
    </location>
</feature>
<evidence type="ECO:0000259" key="1">
    <source>
        <dbReference type="PROSITE" id="PS50994"/>
    </source>
</evidence>
<dbReference type="SUPFAM" id="SSF46689">
    <property type="entry name" value="Homeodomain-like"/>
    <property type="match status" value="1"/>
</dbReference>
<dbReference type="InterPro" id="IPR001584">
    <property type="entry name" value="Integrase_cat-core"/>
</dbReference>
<proteinExistence type="predicted"/>
<dbReference type="PROSITE" id="PS50994">
    <property type="entry name" value="INTEGRASE"/>
    <property type="match status" value="1"/>
</dbReference>
<dbReference type="PANTHER" id="PTHR35004">
    <property type="entry name" value="TRANSPOSASE RV3428C-RELATED"/>
    <property type="match status" value="1"/>
</dbReference>
<name>A0A6J4RWH9_9ACTN</name>
<protein>
    <submittedName>
        <fullName evidence="2">Mobile element protein</fullName>
    </submittedName>
</protein>
<dbReference type="InterPro" id="IPR012337">
    <property type="entry name" value="RNaseH-like_sf"/>
</dbReference>
<dbReference type="Gene3D" id="3.30.420.10">
    <property type="entry name" value="Ribonuclease H-like superfamily/Ribonuclease H"/>
    <property type="match status" value="1"/>
</dbReference>
<dbReference type="EMBL" id="CADCVR010000015">
    <property type="protein sequence ID" value="CAA9477010.1"/>
    <property type="molecule type" value="Genomic_DNA"/>
</dbReference>
<gene>
    <name evidence="2" type="ORF">AVDCRST_MAG53-393</name>
</gene>
<dbReference type="InterPro" id="IPR024967">
    <property type="entry name" value="DNA-bd_IS481-type"/>
</dbReference>
<evidence type="ECO:0000313" key="2">
    <source>
        <dbReference type="EMBL" id="CAA9477010.1"/>
    </source>
</evidence>
<sequence>MVVRRVVQEGDTFAQAAAWAKVSKSTVWEWVGRWREATAAEQASLACLAERSSRPQHSPAQVPVEEAARICELRESTGWSPRRLADEPTITRPHSTVHQVLRRGGCSRRPALERPAIVRYQWPCPGQLLHMDVKKFGKFTEPGHKVTGDRTRRSRRVGWEYCHSIVDDCSRLAYSELHDDERADTVTAFTERALDFFLNHGVVAERLMTDNAFAYVNSRSLRELLDRRSIGHLRTRPYTPRTNGKVERYQQTLQREWAYALEYASSDARRASLPHWMRHYNERRTHSALGDRTPLTRVREVTGLNS</sequence>
<dbReference type="NCBIfam" id="NF033577">
    <property type="entry name" value="transpos_IS481"/>
    <property type="match status" value="1"/>
</dbReference>
<dbReference type="Pfam" id="PF13011">
    <property type="entry name" value="LZ_Tnp_IS481"/>
    <property type="match status" value="1"/>
</dbReference>
<dbReference type="SUPFAM" id="SSF53098">
    <property type="entry name" value="Ribonuclease H-like"/>
    <property type="match status" value="1"/>
</dbReference>
<organism evidence="2">
    <name type="scientific">uncultured Solirubrobacteraceae bacterium</name>
    <dbReference type="NCBI Taxonomy" id="1162706"/>
    <lineage>
        <taxon>Bacteria</taxon>
        <taxon>Bacillati</taxon>
        <taxon>Actinomycetota</taxon>
        <taxon>Thermoleophilia</taxon>
        <taxon>Solirubrobacterales</taxon>
        <taxon>Solirubrobacteraceae</taxon>
        <taxon>environmental samples</taxon>
    </lineage>
</organism>
<dbReference type="AlphaFoldDB" id="A0A6J4RWH9"/>
<dbReference type="Pfam" id="PF13683">
    <property type="entry name" value="rve_3"/>
    <property type="match status" value="1"/>
</dbReference>
<reference evidence="2" key="1">
    <citation type="submission" date="2020-02" db="EMBL/GenBank/DDBJ databases">
        <authorList>
            <person name="Meier V. D."/>
        </authorList>
    </citation>
    <scope>NUCLEOTIDE SEQUENCE</scope>
    <source>
        <strain evidence="2">AVDCRST_MAG53</strain>
    </source>
</reference>
<dbReference type="InterPro" id="IPR009057">
    <property type="entry name" value="Homeodomain-like_sf"/>
</dbReference>
<accession>A0A6J4RWH9</accession>
<dbReference type="GO" id="GO:0003676">
    <property type="term" value="F:nucleic acid binding"/>
    <property type="evidence" value="ECO:0007669"/>
    <property type="project" value="InterPro"/>
</dbReference>
<dbReference type="PANTHER" id="PTHR35004:SF7">
    <property type="entry name" value="INTEGRASE PROTEIN"/>
    <property type="match status" value="1"/>
</dbReference>